<evidence type="ECO:0000313" key="2">
    <source>
        <dbReference type="Proteomes" id="UP001210211"/>
    </source>
</evidence>
<sequence>MTSKRSNKRMKTLTSITMLILMAFILSLNSCISMGAAMTMTKHNSDLHPIILIPGSGGNQLEARLTSDYKPSSLFCHLHKGTGWYRMWFDPTVLVAPLTRCFAERMMIYYHSDIDDYRNAPGVETRVPYFGSTKGILYLDPNLKGLTEYMEPLVSSLEQLGYKDNETLFGAPYDFRYGLAADSHPSKIGTQYLEDLKALIESAAAYNNGKKVILMAHSLGGLFALQLLNRNSLSWRRQFVKHLVTLATPWGGTVQQMLTFASGNTLGVPLVNPLLIRSEQRSSESNQWLLPNPSLFGSRTLLISASNNKTYSSLDMPQFLEDIGFKEGVEPYKARILPLVDKLDKPGVPVTCMVGTDVETPYRLVYGAGGFDAEPQVDYGDGDGTVNLISLLRLESEWTGSKNQVLDVIKLPGVSHSDILKDKGALEQIIKIITEINMEYLTLME</sequence>
<dbReference type="InterPro" id="IPR003386">
    <property type="entry name" value="LACT/PDAT_acylTrfase"/>
</dbReference>
<dbReference type="Gene3D" id="3.40.50.1820">
    <property type="entry name" value="alpha/beta hydrolase"/>
    <property type="match status" value="2"/>
</dbReference>
<gene>
    <name evidence="1" type="ORF">LUZ61_001323</name>
</gene>
<protein>
    <submittedName>
        <fullName evidence="1">Uncharacterized protein</fullName>
    </submittedName>
</protein>
<dbReference type="AlphaFoldDB" id="A0AAD6EQM0"/>
<dbReference type="EMBL" id="JAMRDG010000001">
    <property type="protein sequence ID" value="KAJ3697618.1"/>
    <property type="molecule type" value="Genomic_DNA"/>
</dbReference>
<dbReference type="InterPro" id="IPR029058">
    <property type="entry name" value="AB_hydrolase_fold"/>
</dbReference>
<evidence type="ECO:0000313" key="1">
    <source>
        <dbReference type="EMBL" id="KAJ3697618.1"/>
    </source>
</evidence>
<dbReference type="SUPFAM" id="SSF53474">
    <property type="entry name" value="alpha/beta-Hydrolases"/>
    <property type="match status" value="1"/>
</dbReference>
<dbReference type="GO" id="GO:0008374">
    <property type="term" value="F:O-acyltransferase activity"/>
    <property type="evidence" value="ECO:0007669"/>
    <property type="project" value="InterPro"/>
</dbReference>
<proteinExistence type="predicted"/>
<reference evidence="1 2" key="1">
    <citation type="journal article" date="2022" name="Cell">
        <title>Repeat-based holocentromeres influence genome architecture and karyotype evolution.</title>
        <authorList>
            <person name="Hofstatter P.G."/>
            <person name="Thangavel G."/>
            <person name="Lux T."/>
            <person name="Neumann P."/>
            <person name="Vondrak T."/>
            <person name="Novak P."/>
            <person name="Zhang M."/>
            <person name="Costa L."/>
            <person name="Castellani M."/>
            <person name="Scott A."/>
            <person name="Toegelov H."/>
            <person name="Fuchs J."/>
            <person name="Mata-Sucre Y."/>
            <person name="Dias Y."/>
            <person name="Vanzela A.L.L."/>
            <person name="Huettel B."/>
            <person name="Almeida C.C.S."/>
            <person name="Simkova H."/>
            <person name="Souza G."/>
            <person name="Pedrosa-Harand A."/>
            <person name="Macas J."/>
            <person name="Mayer K.F.X."/>
            <person name="Houben A."/>
            <person name="Marques A."/>
        </authorList>
    </citation>
    <scope>NUCLEOTIDE SEQUENCE [LARGE SCALE GENOMIC DNA]</scope>
    <source>
        <strain evidence="1">RhyTen1mFocal</strain>
    </source>
</reference>
<comment type="caution">
    <text evidence="1">The sequence shown here is derived from an EMBL/GenBank/DDBJ whole genome shotgun (WGS) entry which is preliminary data.</text>
</comment>
<organism evidence="1 2">
    <name type="scientific">Rhynchospora tenuis</name>
    <dbReference type="NCBI Taxonomy" id="198213"/>
    <lineage>
        <taxon>Eukaryota</taxon>
        <taxon>Viridiplantae</taxon>
        <taxon>Streptophyta</taxon>
        <taxon>Embryophyta</taxon>
        <taxon>Tracheophyta</taxon>
        <taxon>Spermatophyta</taxon>
        <taxon>Magnoliopsida</taxon>
        <taxon>Liliopsida</taxon>
        <taxon>Poales</taxon>
        <taxon>Cyperaceae</taxon>
        <taxon>Cyperoideae</taxon>
        <taxon>Rhynchosporeae</taxon>
        <taxon>Rhynchospora</taxon>
    </lineage>
</organism>
<dbReference type="Proteomes" id="UP001210211">
    <property type="component" value="Unassembled WGS sequence"/>
</dbReference>
<dbReference type="Pfam" id="PF02450">
    <property type="entry name" value="LCAT"/>
    <property type="match status" value="1"/>
</dbReference>
<name>A0AAD6EQM0_9POAL</name>
<dbReference type="GO" id="GO:0006629">
    <property type="term" value="P:lipid metabolic process"/>
    <property type="evidence" value="ECO:0007669"/>
    <property type="project" value="InterPro"/>
</dbReference>
<accession>A0AAD6EQM0</accession>
<keyword evidence="2" id="KW-1185">Reference proteome</keyword>
<dbReference type="PANTHER" id="PTHR11440">
    <property type="entry name" value="LECITHIN-CHOLESTEROL ACYLTRANSFERASE-RELATED"/>
    <property type="match status" value="1"/>
</dbReference>